<dbReference type="InterPro" id="IPR025997">
    <property type="entry name" value="SBP_2_dom"/>
</dbReference>
<keyword evidence="6" id="KW-1185">Reference proteome</keyword>
<proteinExistence type="predicted"/>
<dbReference type="KEGG" id="ffa:FFWV33_08685"/>
<protein>
    <submittedName>
        <fullName evidence="5">LacI family transcriptional regulator</fullName>
    </submittedName>
</protein>
<evidence type="ECO:0000256" key="1">
    <source>
        <dbReference type="ARBA" id="ARBA00023015"/>
    </source>
</evidence>
<dbReference type="CDD" id="cd01392">
    <property type="entry name" value="HTH_LacI"/>
    <property type="match status" value="1"/>
</dbReference>
<dbReference type="SMART" id="SM00354">
    <property type="entry name" value="HTH_LACI"/>
    <property type="match status" value="1"/>
</dbReference>
<evidence type="ECO:0000256" key="3">
    <source>
        <dbReference type="ARBA" id="ARBA00023163"/>
    </source>
</evidence>
<dbReference type="Pfam" id="PF13407">
    <property type="entry name" value="Peripla_BP_4"/>
    <property type="match status" value="1"/>
</dbReference>
<dbReference type="PANTHER" id="PTHR30146:SF144">
    <property type="entry name" value="LACI-FAMILY TRANSCRIPTION REGULATOR"/>
    <property type="match status" value="1"/>
</dbReference>
<dbReference type="EMBL" id="CP020918">
    <property type="protein sequence ID" value="AWG21603.1"/>
    <property type="molecule type" value="Genomic_DNA"/>
</dbReference>
<dbReference type="InterPro" id="IPR000843">
    <property type="entry name" value="HTH_LacI"/>
</dbReference>
<keyword evidence="3" id="KW-0804">Transcription</keyword>
<reference evidence="5 6" key="1">
    <citation type="submission" date="2017-04" db="EMBL/GenBank/DDBJ databases">
        <title>Compelte genome sequence of WV33.</title>
        <authorList>
            <person name="Lee P.C."/>
        </authorList>
    </citation>
    <scope>NUCLEOTIDE SEQUENCE [LARGE SCALE GENOMIC DNA]</scope>
    <source>
        <strain evidence="5 6">WV33</strain>
    </source>
</reference>
<dbReference type="GO" id="GO:0003700">
    <property type="term" value="F:DNA-binding transcription factor activity"/>
    <property type="evidence" value="ECO:0007669"/>
    <property type="project" value="TreeGrafter"/>
</dbReference>
<feature type="domain" description="HTH lacI-type" evidence="4">
    <location>
        <begin position="1"/>
        <end position="50"/>
    </location>
</feature>
<dbReference type="Pfam" id="PF00356">
    <property type="entry name" value="LacI"/>
    <property type="match status" value="1"/>
</dbReference>
<evidence type="ECO:0000259" key="4">
    <source>
        <dbReference type="PROSITE" id="PS50932"/>
    </source>
</evidence>
<name>A0A2S1LCX1_9FLAO</name>
<dbReference type="Gene3D" id="3.40.50.2300">
    <property type="match status" value="2"/>
</dbReference>
<keyword evidence="2" id="KW-0238">DNA-binding</keyword>
<evidence type="ECO:0000256" key="2">
    <source>
        <dbReference type="ARBA" id="ARBA00023125"/>
    </source>
</evidence>
<organism evidence="5 6">
    <name type="scientific">Flavobacterium faecale</name>
    <dbReference type="NCBI Taxonomy" id="1355330"/>
    <lineage>
        <taxon>Bacteria</taxon>
        <taxon>Pseudomonadati</taxon>
        <taxon>Bacteroidota</taxon>
        <taxon>Flavobacteriia</taxon>
        <taxon>Flavobacteriales</taxon>
        <taxon>Flavobacteriaceae</taxon>
        <taxon>Flavobacterium</taxon>
    </lineage>
</organism>
<dbReference type="InterPro" id="IPR028082">
    <property type="entry name" value="Peripla_BP_I"/>
</dbReference>
<accession>A0A2S1LCX1</accession>
<dbReference type="AlphaFoldDB" id="A0A2S1LCX1"/>
<gene>
    <name evidence="5" type="ORF">FFWV33_08685</name>
</gene>
<dbReference type="PROSITE" id="PS50932">
    <property type="entry name" value="HTH_LACI_2"/>
    <property type="match status" value="1"/>
</dbReference>
<evidence type="ECO:0000313" key="5">
    <source>
        <dbReference type="EMBL" id="AWG21603.1"/>
    </source>
</evidence>
<keyword evidence="1" id="KW-0805">Transcription regulation</keyword>
<dbReference type="GO" id="GO:0000976">
    <property type="term" value="F:transcription cis-regulatory region binding"/>
    <property type="evidence" value="ECO:0007669"/>
    <property type="project" value="TreeGrafter"/>
</dbReference>
<dbReference type="InterPro" id="IPR010982">
    <property type="entry name" value="Lambda_DNA-bd_dom_sf"/>
</dbReference>
<dbReference type="SUPFAM" id="SSF47413">
    <property type="entry name" value="lambda repressor-like DNA-binding domains"/>
    <property type="match status" value="1"/>
</dbReference>
<sequence>MARLANVSTGTVDRIIHKRGQVAQENVDKVNAIIKEHGYKRNVFASNLAFNKKFVFAVLLPNYNHVEYWHKHVLGIQKAANEYASYGVEMRYFLYDYDAESFAKAAQEVLVSHHQGLLFAPVFIKESLDFLNKYNENINPVVLVDSNLKRNDAYGYFGQDAYKSGFLAGKLVSLNQKNVNRILVVKIARDIEATSAYLQRMEGFYDFFKENSTASKVEFKEIMLRDSDKEALNVTIFEGIDSVFVPNSRAYLIADFLEKNNIQDIRIIGYDLLEQNKNHLKKGGIDFLINQNPEIQGYTAITSLYKQLVLQESKMDSQYMPLEIIVKENVID</sequence>
<dbReference type="SUPFAM" id="SSF53822">
    <property type="entry name" value="Periplasmic binding protein-like I"/>
    <property type="match status" value="1"/>
</dbReference>
<dbReference type="OrthoDB" id="628703at2"/>
<dbReference type="Proteomes" id="UP000244527">
    <property type="component" value="Chromosome"/>
</dbReference>
<evidence type="ECO:0000313" key="6">
    <source>
        <dbReference type="Proteomes" id="UP000244527"/>
    </source>
</evidence>
<dbReference type="Gene3D" id="1.10.260.40">
    <property type="entry name" value="lambda repressor-like DNA-binding domains"/>
    <property type="match status" value="1"/>
</dbReference>
<dbReference type="PANTHER" id="PTHR30146">
    <property type="entry name" value="LACI-RELATED TRANSCRIPTIONAL REPRESSOR"/>
    <property type="match status" value="1"/>
</dbReference>